<dbReference type="InterPro" id="IPR008166">
    <property type="entry name" value="Glyco_transf_92"/>
</dbReference>
<dbReference type="GeneID" id="106815505"/>
<accession>A0ABM1ETD4</accession>
<evidence type="ECO:0000256" key="1">
    <source>
        <dbReference type="ARBA" id="ARBA00004167"/>
    </source>
</evidence>
<comment type="similarity">
    <text evidence="2 8">Belongs to the glycosyltransferase 92 family.</text>
</comment>
<dbReference type="Proteomes" id="UP000695022">
    <property type="component" value="Unplaced"/>
</dbReference>
<evidence type="ECO:0000256" key="8">
    <source>
        <dbReference type="RuleBase" id="RU366017"/>
    </source>
</evidence>
<keyword evidence="3 8" id="KW-0328">Glycosyltransferase</keyword>
<evidence type="ECO:0000313" key="10">
    <source>
        <dbReference type="RefSeq" id="XP_014675455.1"/>
    </source>
</evidence>
<dbReference type="RefSeq" id="XP_014675455.1">
    <property type="nucleotide sequence ID" value="XM_014819969.1"/>
</dbReference>
<keyword evidence="4 8" id="KW-0808">Transferase</keyword>
<dbReference type="Pfam" id="PF01697">
    <property type="entry name" value="Glyco_transf_92"/>
    <property type="match status" value="1"/>
</dbReference>
<keyword evidence="5" id="KW-0812">Transmembrane</keyword>
<evidence type="ECO:0000256" key="4">
    <source>
        <dbReference type="ARBA" id="ARBA00022679"/>
    </source>
</evidence>
<proteinExistence type="inferred from homology"/>
<dbReference type="EC" id="2.4.1.-" evidence="8"/>
<sequence>MSRLTIYRSLLCIAAISSAVILAVLTWATNYGSSDHHHSPHSDNWRSYLYRWGQEPAALHACRPPRPASSDVRVSNIYWQEQAGGGGARVYLYSAYLDRRIAGLPFVRVLAMSARRMPPTTETYCAFWYDSDTERATGNTAGNTAGTTTGNRTRNATVMATTVRGTALHIWSDSWGAFTRHQSPYLISCAIPDDDDDDDDDRIPSHVSLMINSCEKLTNLLRVDNRRETTATRDDDDDGRRTQENFAVCVKGLNFDDDISLQLVEWIELHALLGAARILFYVYHVPRSVDAVLRHYSRQGLVQLIPATLPGGQPSDARALSDYISADVVRKRRNEILLYNDCLYRSINRYRHLVLVDVDEIIVPLGNRTSWRELLDVVAPLSRSAPKTMSVRMRSGSLETTVRKYAAYSAANMYYFVEMGDEAAGPATTSYFTRRCYRNESLQRDGQAIKSFFNTRGVLTLYNHQTIQPMPGYGRTFAIPPTLARLNHYKSIARVKNAKVVHDCSLRHYSDVILKRIRVVREELGSQ</sequence>
<dbReference type="PANTHER" id="PTHR21461:SF69">
    <property type="entry name" value="GLYCOSYLTRANSFERASE FAMILY 92 PROTEIN"/>
    <property type="match status" value="1"/>
</dbReference>
<protein>
    <recommendedName>
        <fullName evidence="8">Glycosyltransferase family 92 protein</fullName>
        <ecNumber evidence="8">2.4.1.-</ecNumber>
    </recommendedName>
</protein>
<comment type="subcellular location">
    <subcellularLocation>
        <location evidence="1">Membrane</location>
        <topology evidence="1">Single-pass membrane protein</topology>
    </subcellularLocation>
</comment>
<evidence type="ECO:0000256" key="6">
    <source>
        <dbReference type="ARBA" id="ARBA00022989"/>
    </source>
</evidence>
<evidence type="ECO:0000256" key="2">
    <source>
        <dbReference type="ARBA" id="ARBA00007647"/>
    </source>
</evidence>
<evidence type="ECO:0000256" key="7">
    <source>
        <dbReference type="ARBA" id="ARBA00023136"/>
    </source>
</evidence>
<keyword evidence="6" id="KW-1133">Transmembrane helix</keyword>
<keyword evidence="9" id="KW-1185">Reference proteome</keyword>
<gene>
    <name evidence="10" type="primary">LOC106815505</name>
</gene>
<evidence type="ECO:0000256" key="3">
    <source>
        <dbReference type="ARBA" id="ARBA00022676"/>
    </source>
</evidence>
<evidence type="ECO:0000313" key="9">
    <source>
        <dbReference type="Proteomes" id="UP000695022"/>
    </source>
</evidence>
<reference evidence="10" key="1">
    <citation type="submission" date="2025-08" db="UniProtKB">
        <authorList>
            <consortium name="RefSeq"/>
        </authorList>
    </citation>
    <scope>IDENTIFICATION</scope>
</reference>
<evidence type="ECO:0000256" key="5">
    <source>
        <dbReference type="ARBA" id="ARBA00022692"/>
    </source>
</evidence>
<organism evidence="9 10">
    <name type="scientific">Priapulus caudatus</name>
    <name type="common">Priapulid worm</name>
    <dbReference type="NCBI Taxonomy" id="37621"/>
    <lineage>
        <taxon>Eukaryota</taxon>
        <taxon>Metazoa</taxon>
        <taxon>Ecdysozoa</taxon>
        <taxon>Scalidophora</taxon>
        <taxon>Priapulida</taxon>
        <taxon>Priapulimorpha</taxon>
        <taxon>Priapulimorphida</taxon>
        <taxon>Priapulidae</taxon>
        <taxon>Priapulus</taxon>
    </lineage>
</organism>
<dbReference type="PANTHER" id="PTHR21461">
    <property type="entry name" value="GLYCOSYLTRANSFERASE FAMILY 92 PROTEIN"/>
    <property type="match status" value="1"/>
</dbReference>
<keyword evidence="7" id="KW-0472">Membrane</keyword>
<name>A0ABM1ETD4_PRICU</name>